<keyword evidence="2" id="KW-1185">Reference proteome</keyword>
<accession>A0ABT8Y824</accession>
<dbReference type="SUPFAM" id="SSF54909">
    <property type="entry name" value="Dimeric alpha+beta barrel"/>
    <property type="match status" value="1"/>
</dbReference>
<proteinExistence type="predicted"/>
<gene>
    <name evidence="1" type="ORF">Q4F19_08785</name>
</gene>
<organism evidence="1 2">
    <name type="scientific">Sphingomonas natans</name>
    <dbReference type="NCBI Taxonomy" id="3063330"/>
    <lineage>
        <taxon>Bacteria</taxon>
        <taxon>Pseudomonadati</taxon>
        <taxon>Pseudomonadota</taxon>
        <taxon>Alphaproteobacteria</taxon>
        <taxon>Sphingomonadales</taxon>
        <taxon>Sphingomonadaceae</taxon>
        <taxon>Sphingomonas</taxon>
    </lineage>
</organism>
<dbReference type="Gene3D" id="3.30.70.100">
    <property type="match status" value="1"/>
</dbReference>
<evidence type="ECO:0008006" key="3">
    <source>
        <dbReference type="Google" id="ProtNLM"/>
    </source>
</evidence>
<name>A0ABT8Y824_9SPHN</name>
<dbReference type="RefSeq" id="WP_303541655.1">
    <property type="nucleotide sequence ID" value="NZ_JAUOTP010000003.1"/>
</dbReference>
<reference evidence="1" key="1">
    <citation type="submission" date="2023-07" db="EMBL/GenBank/DDBJ databases">
        <authorList>
            <person name="Kim M."/>
        </authorList>
    </citation>
    <scope>NUCLEOTIDE SEQUENCE</scope>
    <source>
        <strain evidence="1">BIUV-7</strain>
    </source>
</reference>
<sequence length="110" mass="12280">MARYEYVILGRGKEGRDQEFRDWYDSDHLADVARVEGIVSARRLNIDYQKVYDLDVPSYTSLTIYELETDDPAALVAKIAAMAGTDAMPMSDAIEKSGMLQVVASLSKRA</sequence>
<evidence type="ECO:0000313" key="2">
    <source>
        <dbReference type="Proteomes" id="UP001169764"/>
    </source>
</evidence>
<dbReference type="InterPro" id="IPR011008">
    <property type="entry name" value="Dimeric_a/b-barrel"/>
</dbReference>
<dbReference type="Proteomes" id="UP001169764">
    <property type="component" value="Unassembled WGS sequence"/>
</dbReference>
<evidence type="ECO:0000313" key="1">
    <source>
        <dbReference type="EMBL" id="MDO6414473.1"/>
    </source>
</evidence>
<dbReference type="EMBL" id="JAUOTP010000003">
    <property type="protein sequence ID" value="MDO6414473.1"/>
    <property type="molecule type" value="Genomic_DNA"/>
</dbReference>
<comment type="caution">
    <text evidence="1">The sequence shown here is derived from an EMBL/GenBank/DDBJ whole genome shotgun (WGS) entry which is preliminary data.</text>
</comment>
<protein>
    <recommendedName>
        <fullName evidence="3">EthD domain-containing protein</fullName>
    </recommendedName>
</protein>